<proteinExistence type="predicted"/>
<reference evidence="2" key="1">
    <citation type="submission" date="2021-05" db="EMBL/GenBank/DDBJ databases">
        <authorList>
            <person name="Pietrasiak N."/>
            <person name="Ward R."/>
            <person name="Stajich J.E."/>
            <person name="Kurbessoian T."/>
        </authorList>
    </citation>
    <scope>NUCLEOTIDE SEQUENCE</scope>
    <source>
        <strain evidence="2">GSE-NOS-MK-12-04C</strain>
    </source>
</reference>
<dbReference type="Proteomes" id="UP000729701">
    <property type="component" value="Unassembled WGS sequence"/>
</dbReference>
<dbReference type="EMBL" id="JAHHGZ010000018">
    <property type="protein sequence ID" value="MBW4669195.1"/>
    <property type="molecule type" value="Genomic_DNA"/>
</dbReference>
<sequence>MKDEGRRKKEEGRRKKDEGRRMKEEGRRKKEEGRRKKEEGRRRFLDRGSDPNSKRRTFRGRGLKPPVRIKLIQIFIPSIIFN</sequence>
<accession>A0A951UVS5</accession>
<feature type="compositionally biased region" description="Basic and acidic residues" evidence="1">
    <location>
        <begin position="1"/>
        <end position="53"/>
    </location>
</feature>
<gene>
    <name evidence="2" type="ORF">KME60_17650</name>
</gene>
<organism evidence="2 3">
    <name type="scientific">Cyanomargarita calcarea GSE-NOS-MK-12-04C</name>
    <dbReference type="NCBI Taxonomy" id="2839659"/>
    <lineage>
        <taxon>Bacteria</taxon>
        <taxon>Bacillati</taxon>
        <taxon>Cyanobacteriota</taxon>
        <taxon>Cyanophyceae</taxon>
        <taxon>Nostocales</taxon>
        <taxon>Cyanomargaritaceae</taxon>
        <taxon>Cyanomargarita</taxon>
    </lineage>
</organism>
<comment type="caution">
    <text evidence="2">The sequence shown here is derived from an EMBL/GenBank/DDBJ whole genome shotgun (WGS) entry which is preliminary data.</text>
</comment>
<protein>
    <submittedName>
        <fullName evidence="2">Uncharacterized protein</fullName>
    </submittedName>
</protein>
<dbReference type="AlphaFoldDB" id="A0A951UVS5"/>
<feature type="region of interest" description="Disordered" evidence="1">
    <location>
        <begin position="1"/>
        <end position="62"/>
    </location>
</feature>
<evidence type="ECO:0000313" key="3">
    <source>
        <dbReference type="Proteomes" id="UP000729701"/>
    </source>
</evidence>
<reference evidence="2" key="2">
    <citation type="journal article" date="2022" name="Microbiol. Resour. Announc.">
        <title>Metagenome Sequencing to Explore Phylogenomics of Terrestrial Cyanobacteria.</title>
        <authorList>
            <person name="Ward R.D."/>
            <person name="Stajich J.E."/>
            <person name="Johansen J.R."/>
            <person name="Huntemann M."/>
            <person name="Clum A."/>
            <person name="Foster B."/>
            <person name="Foster B."/>
            <person name="Roux S."/>
            <person name="Palaniappan K."/>
            <person name="Varghese N."/>
            <person name="Mukherjee S."/>
            <person name="Reddy T.B.K."/>
            <person name="Daum C."/>
            <person name="Copeland A."/>
            <person name="Chen I.A."/>
            <person name="Ivanova N.N."/>
            <person name="Kyrpides N.C."/>
            <person name="Shapiro N."/>
            <person name="Eloe-Fadrosh E.A."/>
            <person name="Pietrasiak N."/>
        </authorList>
    </citation>
    <scope>NUCLEOTIDE SEQUENCE</scope>
    <source>
        <strain evidence="2">GSE-NOS-MK-12-04C</strain>
    </source>
</reference>
<evidence type="ECO:0000256" key="1">
    <source>
        <dbReference type="SAM" id="MobiDB-lite"/>
    </source>
</evidence>
<name>A0A951UVS5_9CYAN</name>
<evidence type="ECO:0000313" key="2">
    <source>
        <dbReference type="EMBL" id="MBW4669195.1"/>
    </source>
</evidence>